<dbReference type="InterPro" id="IPR036390">
    <property type="entry name" value="WH_DNA-bd_sf"/>
</dbReference>
<accession>A0ABU7LVC5</accession>
<dbReference type="PANTHER" id="PTHR33154:SF33">
    <property type="entry name" value="TRANSCRIPTIONAL REPRESSOR SDPR"/>
    <property type="match status" value="1"/>
</dbReference>
<evidence type="ECO:0000256" key="4">
    <source>
        <dbReference type="SAM" id="MobiDB-lite"/>
    </source>
</evidence>
<dbReference type="InterPro" id="IPR011991">
    <property type="entry name" value="ArsR-like_HTH"/>
</dbReference>
<feature type="domain" description="HTH arsR-type" evidence="5">
    <location>
        <begin position="1"/>
        <end position="86"/>
    </location>
</feature>
<dbReference type="PANTHER" id="PTHR33154">
    <property type="entry name" value="TRANSCRIPTIONAL REGULATOR, ARSR FAMILY"/>
    <property type="match status" value="1"/>
</dbReference>
<dbReference type="PRINTS" id="PR00778">
    <property type="entry name" value="HTHARSR"/>
</dbReference>
<dbReference type="Gene3D" id="1.10.10.10">
    <property type="entry name" value="Winged helix-like DNA-binding domain superfamily/Winged helix DNA-binding domain"/>
    <property type="match status" value="1"/>
</dbReference>
<dbReference type="RefSeq" id="WP_330195048.1">
    <property type="nucleotide sequence ID" value="NZ_JAZDRO010000001.1"/>
</dbReference>
<evidence type="ECO:0000313" key="6">
    <source>
        <dbReference type="EMBL" id="MEE2565513.1"/>
    </source>
</evidence>
<dbReference type="NCBIfam" id="NF033788">
    <property type="entry name" value="HTH_metalloreg"/>
    <property type="match status" value="1"/>
</dbReference>
<dbReference type="Proteomes" id="UP001310692">
    <property type="component" value="Unassembled WGS sequence"/>
</dbReference>
<evidence type="ECO:0000259" key="5">
    <source>
        <dbReference type="PROSITE" id="PS50987"/>
    </source>
</evidence>
<feature type="region of interest" description="Disordered" evidence="4">
    <location>
        <begin position="91"/>
        <end position="113"/>
    </location>
</feature>
<keyword evidence="3" id="KW-0804">Transcription</keyword>
<dbReference type="SUPFAM" id="SSF46785">
    <property type="entry name" value="Winged helix' DNA-binding domain"/>
    <property type="match status" value="1"/>
</dbReference>
<keyword evidence="1" id="KW-0805">Transcription regulation</keyword>
<name>A0ABU7LVC5_9PROT</name>
<dbReference type="NCBIfam" id="NF033789">
    <property type="entry name" value="repress_SdpR"/>
    <property type="match status" value="1"/>
</dbReference>
<dbReference type="SMART" id="SM00418">
    <property type="entry name" value="HTH_ARSR"/>
    <property type="match status" value="1"/>
</dbReference>
<dbReference type="InterPro" id="IPR047796">
    <property type="entry name" value="SdpR-like_repress"/>
</dbReference>
<dbReference type="PROSITE" id="PS50987">
    <property type="entry name" value="HTH_ARSR_2"/>
    <property type="match status" value="1"/>
</dbReference>
<keyword evidence="2" id="KW-0238">DNA-binding</keyword>
<evidence type="ECO:0000313" key="7">
    <source>
        <dbReference type="Proteomes" id="UP001310692"/>
    </source>
</evidence>
<proteinExistence type="predicted"/>
<dbReference type="Pfam" id="PF12840">
    <property type="entry name" value="HTH_20"/>
    <property type="match status" value="1"/>
</dbReference>
<dbReference type="CDD" id="cd00090">
    <property type="entry name" value="HTH_ARSR"/>
    <property type="match status" value="1"/>
</dbReference>
<evidence type="ECO:0000256" key="3">
    <source>
        <dbReference type="ARBA" id="ARBA00023163"/>
    </source>
</evidence>
<comment type="caution">
    <text evidence="6">The sequence shown here is derived from an EMBL/GenBank/DDBJ whole genome shotgun (WGS) entry which is preliminary data.</text>
</comment>
<dbReference type="InterPro" id="IPR051081">
    <property type="entry name" value="HTH_MetalResp_TranReg"/>
</dbReference>
<gene>
    <name evidence="6" type="ORF">V0U35_02375</name>
</gene>
<dbReference type="InterPro" id="IPR036388">
    <property type="entry name" value="WH-like_DNA-bd_sf"/>
</dbReference>
<dbReference type="InterPro" id="IPR001845">
    <property type="entry name" value="HTH_ArsR_DNA-bd_dom"/>
</dbReference>
<protein>
    <submittedName>
        <fullName evidence="6">Autorepressor SdpR family transcription factor</fullName>
    </submittedName>
</protein>
<sequence length="113" mass="12062">MSKVFKALSDPTRRRVLELLKAGPMSAGELSAQFDVSKPTMSAHFAVLREADLVTSEKVGKSVVYQLKMSVLEDALLGFAQAFGWQLQDIPSAPGPKAGSGPDSANTRKVSDP</sequence>
<reference evidence="6 7" key="1">
    <citation type="submission" date="2024-01" db="EMBL/GenBank/DDBJ databases">
        <title>Hyphobacterium bacterium isolated from marine sediment.</title>
        <authorList>
            <person name="Zhao S."/>
        </authorList>
    </citation>
    <scope>NUCLEOTIDE SEQUENCE [LARGE SCALE GENOMIC DNA]</scope>
    <source>
        <strain evidence="6 7">Y60-23</strain>
    </source>
</reference>
<evidence type="ECO:0000256" key="1">
    <source>
        <dbReference type="ARBA" id="ARBA00023015"/>
    </source>
</evidence>
<organism evidence="6 7">
    <name type="scientific">Hyphobacterium marinum</name>
    <dbReference type="NCBI Taxonomy" id="3116574"/>
    <lineage>
        <taxon>Bacteria</taxon>
        <taxon>Pseudomonadati</taxon>
        <taxon>Pseudomonadota</taxon>
        <taxon>Alphaproteobacteria</taxon>
        <taxon>Maricaulales</taxon>
        <taxon>Maricaulaceae</taxon>
        <taxon>Hyphobacterium</taxon>
    </lineage>
</organism>
<keyword evidence="7" id="KW-1185">Reference proteome</keyword>
<dbReference type="EMBL" id="JAZDRO010000001">
    <property type="protein sequence ID" value="MEE2565513.1"/>
    <property type="molecule type" value="Genomic_DNA"/>
</dbReference>
<feature type="compositionally biased region" description="Low complexity" evidence="4">
    <location>
        <begin position="91"/>
        <end position="105"/>
    </location>
</feature>
<evidence type="ECO:0000256" key="2">
    <source>
        <dbReference type="ARBA" id="ARBA00023125"/>
    </source>
</evidence>